<gene>
    <name evidence="3" type="ORF">MW290_18655</name>
</gene>
<dbReference type="Proteomes" id="UP001056201">
    <property type="component" value="Chromosome 2"/>
</dbReference>
<evidence type="ECO:0000256" key="2">
    <source>
        <dbReference type="SAM" id="SignalP"/>
    </source>
</evidence>
<sequence length="328" mass="34296">MQRRHLMRLLAAAASAATLPAAVNAQPGAADYPKPGATLRYVVPFPPGGLTDMMARSVGQQLAERWKVSVVVDNKPGGGGQIGADAVAKAPADGHTLLAITLTHAANVTLFPKAAFDFRKDLKPVALLAGSPMLVVVPANSPIKDLKDLAAQAKQRALNAGSSGNGTPPHLTLALFNDLNKTSIQHVPYKGGAPSMTDLIGGQLDVIFSNFPESIAHVKAGKLRALAVSTEARHPAVPDVPTTAEAGLPGLLVENWTAVMVPAGVPDALVQKLGNEVVAIVKQPDMEQRAVQQGFRVDARGPEAFKTFLDGEVTRWAGVIQKAGIRPD</sequence>
<keyword evidence="4" id="KW-1185">Reference proteome</keyword>
<evidence type="ECO:0000313" key="3">
    <source>
        <dbReference type="EMBL" id="URI10992.1"/>
    </source>
</evidence>
<organism evidence="3 4">
    <name type="scientific">Aquincola tertiaricarbonis</name>
    <dbReference type="NCBI Taxonomy" id="391953"/>
    <lineage>
        <taxon>Bacteria</taxon>
        <taxon>Pseudomonadati</taxon>
        <taxon>Pseudomonadota</taxon>
        <taxon>Betaproteobacteria</taxon>
        <taxon>Burkholderiales</taxon>
        <taxon>Sphaerotilaceae</taxon>
        <taxon>Aquincola</taxon>
    </lineage>
</organism>
<dbReference type="RefSeq" id="WP_250199195.1">
    <property type="nucleotide sequence ID" value="NZ_CP097636.1"/>
</dbReference>
<dbReference type="Gene3D" id="3.40.190.10">
    <property type="entry name" value="Periplasmic binding protein-like II"/>
    <property type="match status" value="1"/>
</dbReference>
<protein>
    <submittedName>
        <fullName evidence="3">Tripartite tricarboxylate transporter substrate binding protein</fullName>
    </submittedName>
</protein>
<feature type="signal peptide" evidence="2">
    <location>
        <begin position="1"/>
        <end position="25"/>
    </location>
</feature>
<reference evidence="3" key="1">
    <citation type="submission" date="2022-05" db="EMBL/GenBank/DDBJ databases">
        <title>An RpoN-dependent PEP-CTERM gene is involved in floc formation of an Aquincola tertiaricarbonis strain.</title>
        <authorList>
            <person name="Qiu D."/>
            <person name="Xia M."/>
        </authorList>
    </citation>
    <scope>NUCLEOTIDE SEQUENCE</scope>
    <source>
        <strain evidence="3">RN12</strain>
    </source>
</reference>
<dbReference type="InterPro" id="IPR005064">
    <property type="entry name" value="BUG"/>
</dbReference>
<name>A0ABY4SGH7_AQUTE</name>
<keyword evidence="2" id="KW-0732">Signal</keyword>
<dbReference type="PIRSF" id="PIRSF017082">
    <property type="entry name" value="YflP"/>
    <property type="match status" value="1"/>
</dbReference>
<evidence type="ECO:0000256" key="1">
    <source>
        <dbReference type="ARBA" id="ARBA00006987"/>
    </source>
</evidence>
<dbReference type="PANTHER" id="PTHR42928">
    <property type="entry name" value="TRICARBOXYLATE-BINDING PROTEIN"/>
    <property type="match status" value="1"/>
</dbReference>
<evidence type="ECO:0000313" key="4">
    <source>
        <dbReference type="Proteomes" id="UP001056201"/>
    </source>
</evidence>
<dbReference type="Gene3D" id="3.40.190.150">
    <property type="entry name" value="Bordetella uptake gene, domain 1"/>
    <property type="match status" value="1"/>
</dbReference>
<dbReference type="SUPFAM" id="SSF53850">
    <property type="entry name" value="Periplasmic binding protein-like II"/>
    <property type="match status" value="1"/>
</dbReference>
<dbReference type="EMBL" id="CP097636">
    <property type="protein sequence ID" value="URI10992.1"/>
    <property type="molecule type" value="Genomic_DNA"/>
</dbReference>
<dbReference type="CDD" id="cd13578">
    <property type="entry name" value="PBP2_Bug27"/>
    <property type="match status" value="1"/>
</dbReference>
<comment type="similarity">
    <text evidence="1">Belongs to the UPF0065 (bug) family.</text>
</comment>
<dbReference type="Pfam" id="PF03401">
    <property type="entry name" value="TctC"/>
    <property type="match status" value="1"/>
</dbReference>
<accession>A0ABY4SGH7</accession>
<proteinExistence type="inferred from homology"/>
<feature type="chain" id="PRO_5046368225" evidence="2">
    <location>
        <begin position="26"/>
        <end position="328"/>
    </location>
</feature>
<dbReference type="PANTHER" id="PTHR42928:SF5">
    <property type="entry name" value="BLR1237 PROTEIN"/>
    <property type="match status" value="1"/>
</dbReference>
<dbReference type="InterPro" id="IPR042100">
    <property type="entry name" value="Bug_dom1"/>
</dbReference>